<evidence type="ECO:0000313" key="1">
    <source>
        <dbReference type="EMBL" id="GMG30258.1"/>
    </source>
</evidence>
<dbReference type="EMBL" id="BSYA01000068">
    <property type="protein sequence ID" value="GMG30258.1"/>
    <property type="molecule type" value="Genomic_DNA"/>
</dbReference>
<gene>
    <name evidence="1" type="ORF">Aory04_000636000</name>
</gene>
<dbReference type="AlphaFoldDB" id="A0AAN5BYG2"/>
<organism evidence="1 2">
    <name type="scientific">Aspergillus oryzae</name>
    <name type="common">Yellow koji mold</name>
    <dbReference type="NCBI Taxonomy" id="5062"/>
    <lineage>
        <taxon>Eukaryota</taxon>
        <taxon>Fungi</taxon>
        <taxon>Dikarya</taxon>
        <taxon>Ascomycota</taxon>
        <taxon>Pezizomycotina</taxon>
        <taxon>Eurotiomycetes</taxon>
        <taxon>Eurotiomycetidae</taxon>
        <taxon>Eurotiales</taxon>
        <taxon>Aspergillaceae</taxon>
        <taxon>Aspergillus</taxon>
        <taxon>Aspergillus subgen. Circumdati</taxon>
    </lineage>
</organism>
<dbReference type="Proteomes" id="UP001165205">
    <property type="component" value="Unassembled WGS sequence"/>
</dbReference>
<accession>A0AAN5BYG2</accession>
<sequence>MELDTKSTQSEGPPEHVPDLLVEDEVRDSRLGLLDRWEDIPKPILVSRRVTWRKPSTCARWQDPNSRGDLPLLGNCSGEIEVSKYHAWHFPAHVGASAGDRNFVAVEAS</sequence>
<comment type="caution">
    <text evidence="1">The sequence shown here is derived from an EMBL/GenBank/DDBJ whole genome shotgun (WGS) entry which is preliminary data.</text>
</comment>
<name>A0AAN5BYG2_ASPOZ</name>
<evidence type="ECO:0000313" key="2">
    <source>
        <dbReference type="Proteomes" id="UP001165205"/>
    </source>
</evidence>
<proteinExistence type="predicted"/>
<reference evidence="1" key="1">
    <citation type="submission" date="2023-04" db="EMBL/GenBank/DDBJ databases">
        <title>Aspergillus oryzae NBRC 4228.</title>
        <authorList>
            <person name="Ichikawa N."/>
            <person name="Sato H."/>
            <person name="Tonouchi N."/>
        </authorList>
    </citation>
    <scope>NUCLEOTIDE SEQUENCE</scope>
    <source>
        <strain evidence="1">NBRC 4228</strain>
    </source>
</reference>
<protein>
    <submittedName>
        <fullName evidence="1">Unnamed protein product</fullName>
    </submittedName>
</protein>